<protein>
    <recommendedName>
        <fullName evidence="2">Sulfatase-modifying factor enzyme-like domain-containing protein</fullName>
    </recommendedName>
</protein>
<keyword evidence="4" id="KW-1185">Reference proteome</keyword>
<dbReference type="EMBL" id="BLLN01000005">
    <property type="protein sequence ID" value="GFH73244.1"/>
    <property type="molecule type" value="Genomic_DNA"/>
</dbReference>
<dbReference type="InterPro" id="IPR005532">
    <property type="entry name" value="SUMF_dom"/>
</dbReference>
<dbReference type="SUPFAM" id="SSF56436">
    <property type="entry name" value="C-type lectin-like"/>
    <property type="match status" value="1"/>
</dbReference>
<sequence>MSESVGTGATVGASDTSGTSRTGAIGVRTEFDWVTIPGGPFTMGVDRVRPDGTPDQAAPAHEVDVPEFRIARSPVTVADFRRFVEATGHRTTAEETGRSWVWVGGADTTTLGQDDLWLEVAGAAWHTPRGPGSDVEKKDDHPVTHVSRADCLAFCAWAGVRLPTEAEWEKAARGTDRRTYAWGDDEPTPDVCNHSMFVGDTTPVGAYPSAAGPFGLNDIAGNVWEWVSTGWHPYPFRADRTQSLRTKQGAMELGVVRGNSFFNDCNPATMRVTLRLYSLLLYTCYDVGFRVCAV</sequence>
<feature type="region of interest" description="Disordered" evidence="1">
    <location>
        <begin position="1"/>
        <end position="24"/>
    </location>
</feature>
<evidence type="ECO:0000313" key="3">
    <source>
        <dbReference type="EMBL" id="GFH73244.1"/>
    </source>
</evidence>
<organism evidence="3 4">
    <name type="scientific">Streptomyces diastaticus subsp. diastaticus</name>
    <dbReference type="NCBI Taxonomy" id="68040"/>
    <lineage>
        <taxon>Bacteria</taxon>
        <taxon>Bacillati</taxon>
        <taxon>Actinomycetota</taxon>
        <taxon>Actinomycetes</taxon>
        <taxon>Kitasatosporales</taxon>
        <taxon>Streptomycetaceae</taxon>
        <taxon>Streptomyces</taxon>
        <taxon>Streptomyces diastaticus group</taxon>
    </lineage>
</organism>
<feature type="compositionally biased region" description="Polar residues" evidence="1">
    <location>
        <begin position="1"/>
        <end position="22"/>
    </location>
</feature>
<gene>
    <name evidence="3" type="ORF">Sdia_40120</name>
</gene>
<evidence type="ECO:0000313" key="4">
    <source>
        <dbReference type="Proteomes" id="UP000472710"/>
    </source>
</evidence>
<accession>A0ABQ1CSC0</accession>
<comment type="caution">
    <text evidence="3">The sequence shown here is derived from an EMBL/GenBank/DDBJ whole genome shotgun (WGS) entry which is preliminary data.</text>
</comment>
<dbReference type="RefSeq" id="WP_189500977.1">
    <property type="nucleotide sequence ID" value="NZ_BLLN01000005.1"/>
</dbReference>
<dbReference type="InterPro" id="IPR042095">
    <property type="entry name" value="SUMF_sf"/>
</dbReference>
<dbReference type="GeneID" id="95073591"/>
<dbReference type="Pfam" id="PF03781">
    <property type="entry name" value="FGE-sulfatase"/>
    <property type="match status" value="1"/>
</dbReference>
<reference evidence="3 4" key="1">
    <citation type="submission" date="2020-02" db="EMBL/GenBank/DDBJ databases">
        <title>Whole genome shotgun sequence of Streptomyces diastaticus subsp. diastaticus NBRC 13412.</title>
        <authorList>
            <person name="Ichikawa N."/>
            <person name="Komaki H."/>
            <person name="Tamura T."/>
        </authorList>
    </citation>
    <scope>NUCLEOTIDE SEQUENCE [LARGE SCALE GENOMIC DNA]</scope>
    <source>
        <strain evidence="3 4">NBRC 13412</strain>
    </source>
</reference>
<evidence type="ECO:0000259" key="2">
    <source>
        <dbReference type="Pfam" id="PF03781"/>
    </source>
</evidence>
<dbReference type="Gene3D" id="3.90.1580.10">
    <property type="entry name" value="paralog of FGE (formylglycine-generating enzyme)"/>
    <property type="match status" value="1"/>
</dbReference>
<name>A0ABQ1CSC0_STRDI</name>
<dbReference type="InterPro" id="IPR051043">
    <property type="entry name" value="Sulfatase_Mod_Factor_Kinase"/>
</dbReference>
<evidence type="ECO:0000256" key="1">
    <source>
        <dbReference type="SAM" id="MobiDB-lite"/>
    </source>
</evidence>
<proteinExistence type="predicted"/>
<dbReference type="PANTHER" id="PTHR23150">
    <property type="entry name" value="SULFATASE MODIFYING FACTOR 1, 2"/>
    <property type="match status" value="1"/>
</dbReference>
<dbReference type="Proteomes" id="UP000472710">
    <property type="component" value="Unassembled WGS sequence"/>
</dbReference>
<dbReference type="InterPro" id="IPR016187">
    <property type="entry name" value="CTDL_fold"/>
</dbReference>
<feature type="domain" description="Sulfatase-modifying factor enzyme-like" evidence="2">
    <location>
        <begin position="32"/>
        <end position="291"/>
    </location>
</feature>
<dbReference type="PANTHER" id="PTHR23150:SF19">
    <property type="entry name" value="FORMYLGLYCINE-GENERATING ENZYME"/>
    <property type="match status" value="1"/>
</dbReference>